<keyword evidence="3" id="KW-1185">Reference proteome</keyword>
<gene>
    <name evidence="2" type="ordered locus">Namu_1866</name>
</gene>
<dbReference type="InParanoid" id="C8XH49"/>
<sequence length="127" mass="14317">MGVFSWWRRSGSSDSDAGDGPAGDGKGRRARTKVADDLAEWAGRRRGVEVYVEPKTAVTETSVVLVAHDGEFTRRRISSPKAAQKFAHAHQLPIYDAMIVGYPQRMRDYSRRQTILREREQRKALGD</sequence>
<feature type="region of interest" description="Disordered" evidence="1">
    <location>
        <begin position="1"/>
        <end position="33"/>
    </location>
</feature>
<dbReference type="EMBL" id="CP001737">
    <property type="protein sequence ID" value="ACV78255.1"/>
    <property type="molecule type" value="Genomic_DNA"/>
</dbReference>
<dbReference type="KEGG" id="nml:Namu_1866"/>
<protein>
    <submittedName>
        <fullName evidence="2">Uncharacterized protein</fullName>
    </submittedName>
</protein>
<dbReference type="AlphaFoldDB" id="C8XH49"/>
<proteinExistence type="predicted"/>
<evidence type="ECO:0000313" key="3">
    <source>
        <dbReference type="Proteomes" id="UP000002218"/>
    </source>
</evidence>
<evidence type="ECO:0000256" key="1">
    <source>
        <dbReference type="SAM" id="MobiDB-lite"/>
    </source>
</evidence>
<evidence type="ECO:0000313" key="2">
    <source>
        <dbReference type="EMBL" id="ACV78255.1"/>
    </source>
</evidence>
<reference evidence="3" key="1">
    <citation type="submission" date="2009-09" db="EMBL/GenBank/DDBJ databases">
        <title>The complete genome of Nakamurella multipartita DSM 44233.</title>
        <authorList>
            <consortium name="US DOE Joint Genome Institute (JGI-PGF)"/>
            <person name="Lucas S."/>
            <person name="Copeland A."/>
            <person name="Lapidus A."/>
            <person name="Glavina del Rio T."/>
            <person name="Dalin E."/>
            <person name="Tice H."/>
            <person name="Bruce D."/>
            <person name="Goodwin L."/>
            <person name="Pitluck S."/>
            <person name="Kyrpides N."/>
            <person name="Mavromatis K."/>
            <person name="Ivanova N."/>
            <person name="Ovchinnikova G."/>
            <person name="Sims D."/>
            <person name="Meincke L."/>
            <person name="Brettin T."/>
            <person name="Detter J.C."/>
            <person name="Han C."/>
            <person name="Larimer F."/>
            <person name="Land M."/>
            <person name="Hauser L."/>
            <person name="Markowitz V."/>
            <person name="Cheng J.-F."/>
            <person name="Hugenholtz P."/>
            <person name="Woyke T."/>
            <person name="Wu D."/>
            <person name="Klenk H.-P."/>
            <person name="Eisen J.A."/>
        </authorList>
    </citation>
    <scope>NUCLEOTIDE SEQUENCE [LARGE SCALE GENOMIC DNA]</scope>
    <source>
        <strain evidence="3">ATCC 700099 / DSM 44233 / CIP 104796 / JCM 9543 / NBRC 105858 / Y-104</strain>
    </source>
</reference>
<accession>C8XH49</accession>
<name>C8XH49_NAKMY</name>
<dbReference type="STRING" id="479431.Namu_1866"/>
<feature type="compositionally biased region" description="Low complexity" evidence="1">
    <location>
        <begin position="8"/>
        <end position="19"/>
    </location>
</feature>
<dbReference type="Proteomes" id="UP000002218">
    <property type="component" value="Chromosome"/>
</dbReference>
<dbReference type="HOGENOM" id="CLU_129731_0_0_11"/>
<reference evidence="2 3" key="2">
    <citation type="journal article" date="2010" name="Stand. Genomic Sci.">
        <title>Complete genome sequence of Nakamurella multipartita type strain (Y-104).</title>
        <authorList>
            <person name="Tice H."/>
            <person name="Mayilraj S."/>
            <person name="Sims D."/>
            <person name="Lapidus A."/>
            <person name="Nolan M."/>
            <person name="Lucas S."/>
            <person name="Glavina Del Rio T."/>
            <person name="Copeland A."/>
            <person name="Cheng J.F."/>
            <person name="Meincke L."/>
            <person name="Bruce D."/>
            <person name="Goodwin L."/>
            <person name="Pitluck S."/>
            <person name="Ivanova N."/>
            <person name="Mavromatis K."/>
            <person name="Ovchinnikova G."/>
            <person name="Pati A."/>
            <person name="Chen A."/>
            <person name="Palaniappan K."/>
            <person name="Land M."/>
            <person name="Hauser L."/>
            <person name="Chang Y.J."/>
            <person name="Jeffries C.D."/>
            <person name="Detter J.C."/>
            <person name="Brettin T."/>
            <person name="Rohde M."/>
            <person name="Goker M."/>
            <person name="Bristow J."/>
            <person name="Eisen J.A."/>
            <person name="Markowitz V."/>
            <person name="Hugenholtz P."/>
            <person name="Kyrpides N.C."/>
            <person name="Klenk H.P."/>
            <person name="Chen F."/>
        </authorList>
    </citation>
    <scope>NUCLEOTIDE SEQUENCE [LARGE SCALE GENOMIC DNA]</scope>
    <source>
        <strain evidence="3">ATCC 700099 / DSM 44233 / CIP 104796 / JCM 9543 / NBRC 105858 / Y-104</strain>
    </source>
</reference>
<dbReference type="RefSeq" id="WP_015747157.1">
    <property type="nucleotide sequence ID" value="NC_013235.1"/>
</dbReference>
<organism evidence="2 3">
    <name type="scientific">Nakamurella multipartita (strain ATCC 700099 / DSM 44233 / CIP 104796 / JCM 9543 / NBRC 105858 / Y-104)</name>
    <name type="common">Microsphaera multipartita</name>
    <dbReference type="NCBI Taxonomy" id="479431"/>
    <lineage>
        <taxon>Bacteria</taxon>
        <taxon>Bacillati</taxon>
        <taxon>Actinomycetota</taxon>
        <taxon>Actinomycetes</taxon>
        <taxon>Nakamurellales</taxon>
        <taxon>Nakamurellaceae</taxon>
        <taxon>Nakamurella</taxon>
    </lineage>
</organism>
<dbReference type="eggNOG" id="ENOG50331DK">
    <property type="taxonomic scope" value="Bacteria"/>
</dbReference>